<feature type="domain" description="Lysozyme inhibitor LprI-like N-terminal" evidence="2">
    <location>
        <begin position="51"/>
        <end position="117"/>
    </location>
</feature>
<dbReference type="Gene3D" id="1.20.1270.180">
    <property type="match status" value="1"/>
</dbReference>
<dbReference type="Proteomes" id="UP000235616">
    <property type="component" value="Unassembled WGS sequence"/>
</dbReference>
<comment type="caution">
    <text evidence="3">The sequence shown here is derived from an EMBL/GenBank/DDBJ whole genome shotgun (WGS) entry which is preliminary data.</text>
</comment>
<dbReference type="EMBL" id="PNYA01000034">
    <property type="protein sequence ID" value="PMS15173.1"/>
    <property type="molecule type" value="Genomic_DNA"/>
</dbReference>
<dbReference type="RefSeq" id="WP_102648705.1">
    <property type="nucleotide sequence ID" value="NZ_PNYA01000034.1"/>
</dbReference>
<proteinExistence type="predicted"/>
<feature type="chain" id="PRO_5014925155" description="Lysozyme inhibitor LprI-like N-terminal domain-containing protein" evidence="1">
    <location>
        <begin position="19"/>
        <end position="144"/>
    </location>
</feature>
<name>A0A2N7VDE4_9BURK</name>
<evidence type="ECO:0000313" key="4">
    <source>
        <dbReference type="Proteomes" id="UP000235616"/>
    </source>
</evidence>
<keyword evidence="4" id="KW-1185">Reference proteome</keyword>
<feature type="signal peptide" evidence="1">
    <location>
        <begin position="1"/>
        <end position="18"/>
    </location>
</feature>
<evidence type="ECO:0000313" key="3">
    <source>
        <dbReference type="EMBL" id="PMS15173.1"/>
    </source>
</evidence>
<dbReference type="InterPro" id="IPR009739">
    <property type="entry name" value="LprI-like_N"/>
</dbReference>
<organism evidence="3 4">
    <name type="scientific">Trinickia dabaoshanensis</name>
    <dbReference type="NCBI Taxonomy" id="564714"/>
    <lineage>
        <taxon>Bacteria</taxon>
        <taxon>Pseudomonadati</taxon>
        <taxon>Pseudomonadota</taxon>
        <taxon>Betaproteobacteria</taxon>
        <taxon>Burkholderiales</taxon>
        <taxon>Burkholderiaceae</taxon>
        <taxon>Trinickia</taxon>
    </lineage>
</organism>
<dbReference type="AlphaFoldDB" id="A0A2N7VDE4"/>
<sequence length="144" mass="15989">MRKLLTIPMLLACLSAHAKDTHTEPRPYSPQYYACLDKAGPTTFYDQSADSNCDAEEVKFQKKRINAAYGKLVKLWKDNPQTVAQFNVAQKAWVQWRDSTYALLQEAGGTNGQVVYLVSSDFLLRSLVDQANLLETLVASNGGG</sequence>
<evidence type="ECO:0000256" key="1">
    <source>
        <dbReference type="SAM" id="SignalP"/>
    </source>
</evidence>
<dbReference type="OrthoDB" id="9103972at2"/>
<protein>
    <recommendedName>
        <fullName evidence="2">Lysozyme inhibitor LprI-like N-terminal domain-containing protein</fullName>
    </recommendedName>
</protein>
<reference evidence="3 4" key="1">
    <citation type="submission" date="2018-01" db="EMBL/GenBank/DDBJ databases">
        <title>Whole genome analyses suggest that Burkholderia sensu lato contains two further novel genera in the rhizoxinica-symbiotica group Mycetohabitans gen. nov., and Trinickia gen. nov.: implications for the evolution of diazotrophy and nodulation in the Burkholderiaceae.</title>
        <authorList>
            <person name="Estrada-de los Santos P."/>
            <person name="Palmer M."/>
            <person name="Chavez-Ramirez B."/>
            <person name="Beukes C."/>
            <person name="Steenkamp E.T."/>
            <person name="Hirsch A.M."/>
            <person name="Manyaka P."/>
            <person name="Maluk M."/>
            <person name="Lafos M."/>
            <person name="Crook M."/>
            <person name="Gross E."/>
            <person name="Simon M.F."/>
            <person name="Bueno dos Reis Junior F."/>
            <person name="Poole P.S."/>
            <person name="Venter S.N."/>
            <person name="James E.K."/>
        </authorList>
    </citation>
    <scope>NUCLEOTIDE SEQUENCE [LARGE SCALE GENOMIC DNA]</scope>
    <source>
        <strain evidence="3 4">GIMN1.004</strain>
    </source>
</reference>
<accession>A0A2N7VDE4</accession>
<dbReference type="Pfam" id="PF07007">
    <property type="entry name" value="LprI"/>
    <property type="match status" value="1"/>
</dbReference>
<gene>
    <name evidence="3" type="ORF">C0Z18_28040</name>
</gene>
<evidence type="ECO:0000259" key="2">
    <source>
        <dbReference type="Pfam" id="PF07007"/>
    </source>
</evidence>
<keyword evidence="1" id="KW-0732">Signal</keyword>